<comment type="caution">
    <text evidence="1">The sequence shown here is derived from an EMBL/GenBank/DDBJ whole genome shotgun (WGS) entry which is preliminary data.</text>
</comment>
<reference evidence="2 3" key="2">
    <citation type="submission" date="2024-05" db="EMBL/GenBank/DDBJ databases">
        <authorList>
            <person name="Chen Y."/>
            <person name="Shah S."/>
            <person name="Dougan E. K."/>
            <person name="Thang M."/>
            <person name="Chan C."/>
        </authorList>
    </citation>
    <scope>NUCLEOTIDE SEQUENCE [LARGE SCALE GENOMIC DNA]</scope>
</reference>
<dbReference type="EMBL" id="CAMXCT030000488">
    <property type="protein sequence ID" value="CAL4766771.1"/>
    <property type="molecule type" value="Genomic_DNA"/>
</dbReference>
<dbReference type="OrthoDB" id="428698at2759"/>
<name>A0A9P1FJH4_9DINO</name>
<gene>
    <name evidence="1" type="ORF">C1SCF055_LOCUS7409</name>
</gene>
<protein>
    <submittedName>
        <fullName evidence="1">Uncharacterized protein</fullName>
    </submittedName>
</protein>
<evidence type="ECO:0000313" key="3">
    <source>
        <dbReference type="Proteomes" id="UP001152797"/>
    </source>
</evidence>
<evidence type="ECO:0000313" key="1">
    <source>
        <dbReference type="EMBL" id="CAI3979459.1"/>
    </source>
</evidence>
<proteinExistence type="predicted"/>
<dbReference type="EMBL" id="CAMXCT020000488">
    <property type="protein sequence ID" value="CAL1132834.1"/>
    <property type="molecule type" value="Genomic_DNA"/>
</dbReference>
<organism evidence="1">
    <name type="scientific">Cladocopium goreaui</name>
    <dbReference type="NCBI Taxonomy" id="2562237"/>
    <lineage>
        <taxon>Eukaryota</taxon>
        <taxon>Sar</taxon>
        <taxon>Alveolata</taxon>
        <taxon>Dinophyceae</taxon>
        <taxon>Suessiales</taxon>
        <taxon>Symbiodiniaceae</taxon>
        <taxon>Cladocopium</taxon>
    </lineage>
</organism>
<accession>A0A9P1FJH4</accession>
<sequence length="65" mass="7148">MVALTVALQRYFKASSEGVVPWTEVCDPNQSEEAEPERDVLDPARPGQLHTGFLSAAIYESLVEV</sequence>
<reference evidence="1" key="1">
    <citation type="submission" date="2022-10" db="EMBL/GenBank/DDBJ databases">
        <authorList>
            <person name="Chen Y."/>
            <person name="Dougan E. K."/>
            <person name="Chan C."/>
            <person name="Rhodes N."/>
            <person name="Thang M."/>
        </authorList>
    </citation>
    <scope>NUCLEOTIDE SEQUENCE</scope>
</reference>
<keyword evidence="3" id="KW-1185">Reference proteome</keyword>
<dbReference type="AlphaFoldDB" id="A0A9P1FJH4"/>
<dbReference type="EMBL" id="CAMXCT010000488">
    <property type="protein sequence ID" value="CAI3979459.1"/>
    <property type="molecule type" value="Genomic_DNA"/>
</dbReference>
<evidence type="ECO:0000313" key="2">
    <source>
        <dbReference type="EMBL" id="CAL4766771.1"/>
    </source>
</evidence>
<dbReference type="Proteomes" id="UP001152797">
    <property type="component" value="Unassembled WGS sequence"/>
</dbReference>